<organism evidence="1 2">
    <name type="scientific">Roseimaritima ulvae</name>
    <dbReference type="NCBI Taxonomy" id="980254"/>
    <lineage>
        <taxon>Bacteria</taxon>
        <taxon>Pseudomonadati</taxon>
        <taxon>Planctomycetota</taxon>
        <taxon>Planctomycetia</taxon>
        <taxon>Pirellulales</taxon>
        <taxon>Pirellulaceae</taxon>
        <taxon>Roseimaritima</taxon>
    </lineage>
</organism>
<dbReference type="KEGG" id="rul:UC8_52590"/>
<dbReference type="GO" id="GO:0016114">
    <property type="term" value="P:terpenoid biosynthetic process"/>
    <property type="evidence" value="ECO:0007669"/>
    <property type="project" value="UniProtKB-ARBA"/>
</dbReference>
<dbReference type="Proteomes" id="UP000325286">
    <property type="component" value="Chromosome"/>
</dbReference>
<dbReference type="CDD" id="cd00683">
    <property type="entry name" value="Trans_IPPS_HH"/>
    <property type="match status" value="1"/>
</dbReference>
<dbReference type="AlphaFoldDB" id="A0A5B9R907"/>
<dbReference type="InterPro" id="IPR044843">
    <property type="entry name" value="Trans_IPPS_bact-type"/>
</dbReference>
<dbReference type="SFLD" id="SFLDG01212">
    <property type="entry name" value="Phytoene_synthase_like"/>
    <property type="match status" value="1"/>
</dbReference>
<dbReference type="GO" id="GO:0051996">
    <property type="term" value="F:squalene synthase [NAD(P)H] activity"/>
    <property type="evidence" value="ECO:0007669"/>
    <property type="project" value="InterPro"/>
</dbReference>
<gene>
    <name evidence="1" type="primary">crtB_1</name>
    <name evidence="1" type="ORF">UC8_52590</name>
</gene>
<dbReference type="PANTHER" id="PTHR31480">
    <property type="entry name" value="BIFUNCTIONAL LYCOPENE CYCLASE/PHYTOENE SYNTHASE"/>
    <property type="match status" value="1"/>
</dbReference>
<dbReference type="Gene3D" id="1.10.600.10">
    <property type="entry name" value="Farnesyl Diphosphate Synthase"/>
    <property type="match status" value="1"/>
</dbReference>
<evidence type="ECO:0000313" key="1">
    <source>
        <dbReference type="EMBL" id="QEG43213.1"/>
    </source>
</evidence>
<dbReference type="InterPro" id="IPR008949">
    <property type="entry name" value="Isoprenoid_synthase_dom_sf"/>
</dbReference>
<dbReference type="SFLD" id="SFLDG01018">
    <property type="entry name" value="Squalene/Phytoene_Synthase_Lik"/>
    <property type="match status" value="1"/>
</dbReference>
<dbReference type="EMBL" id="CP042914">
    <property type="protein sequence ID" value="QEG43213.1"/>
    <property type="molecule type" value="Genomic_DNA"/>
</dbReference>
<dbReference type="InterPro" id="IPR002060">
    <property type="entry name" value="Squ/phyt_synthse"/>
</dbReference>
<accession>A0A5B9R907</accession>
<dbReference type="OrthoDB" id="9787280at2"/>
<keyword evidence="2" id="KW-1185">Reference proteome</keyword>
<evidence type="ECO:0000313" key="2">
    <source>
        <dbReference type="Proteomes" id="UP000325286"/>
    </source>
</evidence>
<dbReference type="SFLD" id="SFLDS00005">
    <property type="entry name" value="Isoprenoid_Synthase_Type_I"/>
    <property type="match status" value="1"/>
</dbReference>
<dbReference type="InterPro" id="IPR017827">
    <property type="entry name" value="HSQ_synthase_HpnC"/>
</dbReference>
<proteinExistence type="predicted"/>
<reference evidence="1 2" key="1">
    <citation type="submission" date="2019-08" db="EMBL/GenBank/DDBJ databases">
        <title>Deep-cultivation of Planctomycetes and their phenomic and genomic characterization uncovers novel biology.</title>
        <authorList>
            <person name="Wiegand S."/>
            <person name="Jogler M."/>
            <person name="Boedeker C."/>
            <person name="Pinto D."/>
            <person name="Vollmers J."/>
            <person name="Rivas-Marin E."/>
            <person name="Kohn T."/>
            <person name="Peeters S.H."/>
            <person name="Heuer A."/>
            <person name="Rast P."/>
            <person name="Oberbeckmann S."/>
            <person name="Bunk B."/>
            <person name="Jeske O."/>
            <person name="Meyerdierks A."/>
            <person name="Storesund J.E."/>
            <person name="Kallscheuer N."/>
            <person name="Luecker S."/>
            <person name="Lage O.M."/>
            <person name="Pohl T."/>
            <person name="Merkel B.J."/>
            <person name="Hornburger P."/>
            <person name="Mueller R.-W."/>
            <person name="Bruemmer F."/>
            <person name="Labrenz M."/>
            <person name="Spormann A.M."/>
            <person name="Op den Camp H."/>
            <person name="Overmann J."/>
            <person name="Amann R."/>
            <person name="Jetten M.S.M."/>
            <person name="Mascher T."/>
            <person name="Medema M.H."/>
            <person name="Devos D.P."/>
            <person name="Kaster A.-K."/>
            <person name="Ovreas L."/>
            <person name="Rohde M."/>
            <person name="Galperin M.Y."/>
            <person name="Jogler C."/>
        </authorList>
    </citation>
    <scope>NUCLEOTIDE SEQUENCE [LARGE SCALE GENOMIC DNA]</scope>
    <source>
        <strain evidence="1 2">UC8</strain>
    </source>
</reference>
<name>A0A5B9R907_9BACT</name>
<dbReference type="SUPFAM" id="SSF48576">
    <property type="entry name" value="Terpenoid synthases"/>
    <property type="match status" value="1"/>
</dbReference>
<dbReference type="Pfam" id="PF00494">
    <property type="entry name" value="SQS_PSY"/>
    <property type="match status" value="1"/>
</dbReference>
<sequence>MQAACHLSKISRHRIEGNRISNSGDILLPGIPTIRSATAPALPCPAERALLQQAETACRRLAKSHYENFLVGTLFIPRAIRQDFFNLYAYCRTADDLADESPSPEAALTALRQWRSGFLQCIDAELPLAELPHPIFVALRHTIQRHRLPPQPFLDLLEAFEQDQTVTQYATFDQLLEYCRRSANPVGRLVLRLGGCDDPALDALSDRICTGLQLANFCQDVRRDRVLGRVYLPAEDRQRFGVAESDLDAPRAGEPLKQLLRFEVERTADYLRGGLPLADRVPRWLARDIRLFAHGGLETLRAIRRGDYDVLQRRPRVTRWRQVLLLGRAAVGRLS</sequence>
<dbReference type="NCBIfam" id="TIGR03464">
    <property type="entry name" value="HpnC"/>
    <property type="match status" value="1"/>
</dbReference>
<protein>
    <submittedName>
        <fullName evidence="1">All-trans-phytoene synthase</fullName>
    </submittedName>
</protein>
<dbReference type="InterPro" id="IPR033904">
    <property type="entry name" value="Trans_IPPS_HH"/>
</dbReference>
<dbReference type="GO" id="GO:0004311">
    <property type="term" value="F:geranylgeranyl diphosphate synthase activity"/>
    <property type="evidence" value="ECO:0007669"/>
    <property type="project" value="InterPro"/>
</dbReference>